<sequence length="99" mass="10854">MAKVIDITEKLTFDENPSLKIKGKVLEVNADAPTMLKVMGLMGGGNPGPKEIVDMYEIMFPEKSRKEIEKMKLGFGDLITVVEAAVDLIIGEENSQGEQ</sequence>
<proteinExistence type="predicted"/>
<dbReference type="RefSeq" id="WP_118033066.1">
    <property type="nucleotide sequence ID" value="NZ_QSON01000003.1"/>
</dbReference>
<protein>
    <recommendedName>
        <fullName evidence="3">Phage protein</fullName>
    </recommendedName>
</protein>
<gene>
    <name evidence="1" type="ORF">DXD79_07165</name>
</gene>
<accession>A0A374P9I2</accession>
<reference evidence="1 2" key="1">
    <citation type="submission" date="2018-08" db="EMBL/GenBank/DDBJ databases">
        <title>A genome reference for cultivated species of the human gut microbiota.</title>
        <authorList>
            <person name="Zou Y."/>
            <person name="Xue W."/>
            <person name="Luo G."/>
        </authorList>
    </citation>
    <scope>NUCLEOTIDE SEQUENCE [LARGE SCALE GENOMIC DNA]</scope>
    <source>
        <strain evidence="1 2">TM09-12</strain>
    </source>
</reference>
<organism evidence="1 2">
    <name type="scientific">Hungatella hathewayi</name>
    <dbReference type="NCBI Taxonomy" id="154046"/>
    <lineage>
        <taxon>Bacteria</taxon>
        <taxon>Bacillati</taxon>
        <taxon>Bacillota</taxon>
        <taxon>Clostridia</taxon>
        <taxon>Lachnospirales</taxon>
        <taxon>Lachnospiraceae</taxon>
        <taxon>Hungatella</taxon>
    </lineage>
</organism>
<name>A0A374P9I2_9FIRM</name>
<evidence type="ECO:0000313" key="1">
    <source>
        <dbReference type="EMBL" id="RGJ05802.1"/>
    </source>
</evidence>
<dbReference type="EMBL" id="QSON01000003">
    <property type="protein sequence ID" value="RGJ05802.1"/>
    <property type="molecule type" value="Genomic_DNA"/>
</dbReference>
<comment type="caution">
    <text evidence="1">The sequence shown here is derived from an EMBL/GenBank/DDBJ whole genome shotgun (WGS) entry which is preliminary data.</text>
</comment>
<dbReference type="Proteomes" id="UP000263014">
    <property type="component" value="Unassembled WGS sequence"/>
</dbReference>
<dbReference type="AlphaFoldDB" id="A0A374P9I2"/>
<evidence type="ECO:0000313" key="2">
    <source>
        <dbReference type="Proteomes" id="UP000263014"/>
    </source>
</evidence>
<evidence type="ECO:0008006" key="3">
    <source>
        <dbReference type="Google" id="ProtNLM"/>
    </source>
</evidence>